<dbReference type="EMBL" id="JBGUBD010000010">
    <property type="protein sequence ID" value="MFA9479597.1"/>
    <property type="molecule type" value="Genomic_DNA"/>
</dbReference>
<dbReference type="NCBIfam" id="TIGR00848">
    <property type="entry name" value="fruA"/>
    <property type="match status" value="1"/>
</dbReference>
<sequence length="155" mass="16565">MRLTDILHPDCVKVPLVAANKQAAINALVDLLAETRGISDADELKNAVWQRETTRTTGIGHGIAIPHGKSAGVGELCMAIARTAEPLEFKAIDGKPVDLILLLVSPQDQTGPHIQALARISRMLTDDAFRSALKAAETGEQAYQLIVDHEAKAAV</sequence>
<dbReference type="PANTHER" id="PTHR47738">
    <property type="entry name" value="PTS SYSTEM FRUCTOSE-LIKE EIIA COMPONENT-RELATED"/>
    <property type="match status" value="1"/>
</dbReference>
<dbReference type="RefSeq" id="WP_425346523.1">
    <property type="nucleotide sequence ID" value="NZ_JBGUBD010000010.1"/>
</dbReference>
<evidence type="ECO:0000259" key="6">
    <source>
        <dbReference type="PROSITE" id="PS51094"/>
    </source>
</evidence>
<evidence type="ECO:0000256" key="2">
    <source>
        <dbReference type="ARBA" id="ARBA00022553"/>
    </source>
</evidence>
<dbReference type="PROSITE" id="PS51094">
    <property type="entry name" value="PTS_EIIA_TYPE_2"/>
    <property type="match status" value="1"/>
</dbReference>
<dbReference type="Gene3D" id="3.40.930.10">
    <property type="entry name" value="Mannitol-specific EII, Chain A"/>
    <property type="match status" value="1"/>
</dbReference>
<dbReference type="SUPFAM" id="SSF55804">
    <property type="entry name" value="Phoshotransferase/anion transport protein"/>
    <property type="match status" value="1"/>
</dbReference>
<keyword evidence="3 7" id="KW-0762">Sugar transport</keyword>
<dbReference type="InterPro" id="IPR016152">
    <property type="entry name" value="PTrfase/Anion_transptr"/>
</dbReference>
<dbReference type="InterPro" id="IPR004715">
    <property type="entry name" value="PTS_IIA_fruc"/>
</dbReference>
<keyword evidence="5" id="KW-0598">Phosphotransferase system</keyword>
<dbReference type="CDD" id="cd00211">
    <property type="entry name" value="PTS_IIA_fru"/>
    <property type="match status" value="1"/>
</dbReference>
<organism evidence="7 8">
    <name type="scientific">Natronomicrosphaera hydrolytica</name>
    <dbReference type="NCBI Taxonomy" id="3242702"/>
    <lineage>
        <taxon>Bacteria</taxon>
        <taxon>Pseudomonadati</taxon>
        <taxon>Planctomycetota</taxon>
        <taxon>Phycisphaerae</taxon>
        <taxon>Phycisphaerales</taxon>
        <taxon>Phycisphaeraceae</taxon>
        <taxon>Natronomicrosphaera</taxon>
    </lineage>
</organism>
<dbReference type="PANTHER" id="PTHR47738:SF1">
    <property type="entry name" value="NITROGEN REGULATORY PROTEIN"/>
    <property type="match status" value="1"/>
</dbReference>
<proteinExistence type="predicted"/>
<keyword evidence="4" id="KW-0808">Transferase</keyword>
<keyword evidence="2" id="KW-0597">Phosphoprotein</keyword>
<evidence type="ECO:0000313" key="7">
    <source>
        <dbReference type="EMBL" id="MFA9479597.1"/>
    </source>
</evidence>
<reference evidence="7 8" key="1">
    <citation type="submission" date="2024-08" db="EMBL/GenBank/DDBJ databases">
        <title>Whole-genome sequencing of halo(alkali)philic microorganisms from hypersaline lakes.</title>
        <authorList>
            <person name="Sorokin D.Y."/>
            <person name="Merkel A.Y."/>
            <person name="Messina E."/>
            <person name="Yakimov M."/>
        </authorList>
    </citation>
    <scope>NUCLEOTIDE SEQUENCE [LARGE SCALE GENOMIC DNA]</scope>
    <source>
        <strain evidence="7 8">AB-hyl4</strain>
    </source>
</reference>
<dbReference type="Pfam" id="PF00359">
    <property type="entry name" value="PTS_EIIA_2"/>
    <property type="match status" value="1"/>
</dbReference>
<evidence type="ECO:0000256" key="5">
    <source>
        <dbReference type="ARBA" id="ARBA00022683"/>
    </source>
</evidence>
<accession>A0ABV4U7K6</accession>
<dbReference type="InterPro" id="IPR051541">
    <property type="entry name" value="PTS_SugarTrans_NitroReg"/>
</dbReference>
<evidence type="ECO:0000256" key="4">
    <source>
        <dbReference type="ARBA" id="ARBA00022679"/>
    </source>
</evidence>
<evidence type="ECO:0000256" key="3">
    <source>
        <dbReference type="ARBA" id="ARBA00022597"/>
    </source>
</evidence>
<keyword evidence="1" id="KW-0813">Transport</keyword>
<protein>
    <submittedName>
        <fullName evidence="7">PTS sugar transporter subunit IIA</fullName>
    </submittedName>
</protein>
<feature type="domain" description="PTS EIIA type-2" evidence="6">
    <location>
        <begin position="5"/>
        <end position="149"/>
    </location>
</feature>
<keyword evidence="8" id="KW-1185">Reference proteome</keyword>
<evidence type="ECO:0000256" key="1">
    <source>
        <dbReference type="ARBA" id="ARBA00022448"/>
    </source>
</evidence>
<comment type="caution">
    <text evidence="7">The sequence shown here is derived from an EMBL/GenBank/DDBJ whole genome shotgun (WGS) entry which is preliminary data.</text>
</comment>
<dbReference type="Proteomes" id="UP001575105">
    <property type="component" value="Unassembled WGS sequence"/>
</dbReference>
<evidence type="ECO:0000313" key="8">
    <source>
        <dbReference type="Proteomes" id="UP001575105"/>
    </source>
</evidence>
<dbReference type="PROSITE" id="PS00372">
    <property type="entry name" value="PTS_EIIA_TYPE_2_HIS"/>
    <property type="match status" value="1"/>
</dbReference>
<name>A0ABV4U7K6_9BACT</name>
<gene>
    <name evidence="7" type="ORF">ACERK3_15010</name>
</gene>
<dbReference type="InterPro" id="IPR002178">
    <property type="entry name" value="PTS_EIIA_type-2_dom"/>
</dbReference>